<accession>A0A9P4U1K8</accession>
<keyword evidence="2" id="KW-0227">DNA damage</keyword>
<keyword evidence="11" id="KW-1185">Reference proteome</keyword>
<dbReference type="OrthoDB" id="3933334at2759"/>
<comment type="similarity">
    <text evidence="6">Belongs to the XRCC4-XLF family. XLF subfamily.</text>
</comment>
<dbReference type="InterPro" id="IPR038051">
    <property type="entry name" value="XRCC4-like_N_sf"/>
</dbReference>
<dbReference type="Pfam" id="PF21928">
    <property type="entry name" value="XLF_CC"/>
    <property type="match status" value="1"/>
</dbReference>
<evidence type="ECO:0000259" key="8">
    <source>
        <dbReference type="Pfam" id="PF09302"/>
    </source>
</evidence>
<name>A0A9P4U1K8_9PEZI</name>
<proteinExistence type="inferred from homology"/>
<gene>
    <name evidence="10" type="ORF">EJ08DRAFT_429713</name>
</gene>
<feature type="domain" description="XLF-like N-terminal" evidence="8">
    <location>
        <begin position="6"/>
        <end position="111"/>
    </location>
</feature>
<evidence type="ECO:0000256" key="4">
    <source>
        <dbReference type="ARBA" id="ARBA00023204"/>
    </source>
</evidence>
<comment type="subcellular location">
    <subcellularLocation>
        <location evidence="1">Nucleus</location>
    </subcellularLocation>
</comment>
<dbReference type="PANTHER" id="PTHR32235">
    <property type="entry name" value="NON-HOMOLOGOUS END-JOINING FACTOR 1"/>
    <property type="match status" value="1"/>
</dbReference>
<dbReference type="CDD" id="cd22285">
    <property type="entry name" value="HD_XLF_N"/>
    <property type="match status" value="1"/>
</dbReference>
<evidence type="ECO:0000256" key="5">
    <source>
        <dbReference type="ARBA" id="ARBA00023242"/>
    </source>
</evidence>
<keyword evidence="5" id="KW-0539">Nucleus</keyword>
<evidence type="ECO:0000256" key="1">
    <source>
        <dbReference type="ARBA" id="ARBA00004123"/>
    </source>
</evidence>
<dbReference type="GO" id="GO:0006303">
    <property type="term" value="P:double-strand break repair via nonhomologous end joining"/>
    <property type="evidence" value="ECO:0007669"/>
    <property type="project" value="TreeGrafter"/>
</dbReference>
<dbReference type="InterPro" id="IPR053829">
    <property type="entry name" value="XLF-like_CC"/>
</dbReference>
<dbReference type="PANTHER" id="PTHR32235:SF1">
    <property type="entry name" value="NON-HOMOLOGOUS END-JOINING FACTOR 1"/>
    <property type="match status" value="1"/>
</dbReference>
<keyword evidence="3" id="KW-0238">DNA-binding</keyword>
<dbReference type="AlphaFoldDB" id="A0A9P4U1K8"/>
<dbReference type="GO" id="GO:0032807">
    <property type="term" value="C:DNA ligase IV complex"/>
    <property type="evidence" value="ECO:0007669"/>
    <property type="project" value="TreeGrafter"/>
</dbReference>
<evidence type="ECO:0000256" key="2">
    <source>
        <dbReference type="ARBA" id="ARBA00022763"/>
    </source>
</evidence>
<protein>
    <recommendedName>
        <fullName evidence="7">Non-homologous end-joining factor 1</fullName>
    </recommendedName>
</protein>
<organism evidence="10 11">
    <name type="scientific">Tothia fuscella</name>
    <dbReference type="NCBI Taxonomy" id="1048955"/>
    <lineage>
        <taxon>Eukaryota</taxon>
        <taxon>Fungi</taxon>
        <taxon>Dikarya</taxon>
        <taxon>Ascomycota</taxon>
        <taxon>Pezizomycotina</taxon>
        <taxon>Dothideomycetes</taxon>
        <taxon>Pleosporomycetidae</taxon>
        <taxon>Venturiales</taxon>
        <taxon>Cylindrosympodiaceae</taxon>
        <taxon>Tothia</taxon>
    </lineage>
</organism>
<evidence type="ECO:0000256" key="6">
    <source>
        <dbReference type="ARBA" id="ARBA00025747"/>
    </source>
</evidence>
<dbReference type="Gene3D" id="2.170.210.10">
    <property type="entry name" value="DNA double-strand break repair and VJ recombination XRCC4, N-terminal"/>
    <property type="match status" value="1"/>
</dbReference>
<evidence type="ECO:0000259" key="9">
    <source>
        <dbReference type="Pfam" id="PF21928"/>
    </source>
</evidence>
<evidence type="ECO:0000313" key="10">
    <source>
        <dbReference type="EMBL" id="KAF2434764.1"/>
    </source>
</evidence>
<dbReference type="EMBL" id="MU007015">
    <property type="protein sequence ID" value="KAF2434764.1"/>
    <property type="molecule type" value="Genomic_DNA"/>
</dbReference>
<evidence type="ECO:0000256" key="7">
    <source>
        <dbReference type="ARBA" id="ARBA00044529"/>
    </source>
</evidence>
<dbReference type="InterPro" id="IPR015381">
    <property type="entry name" value="XLF-like_N"/>
</dbReference>
<dbReference type="GO" id="GO:0045027">
    <property type="term" value="F:DNA end binding"/>
    <property type="evidence" value="ECO:0007669"/>
    <property type="project" value="TreeGrafter"/>
</dbReference>
<keyword evidence="4" id="KW-0234">DNA repair</keyword>
<dbReference type="Proteomes" id="UP000800235">
    <property type="component" value="Unassembled WGS sequence"/>
</dbReference>
<reference evidence="10" key="1">
    <citation type="journal article" date="2020" name="Stud. Mycol.">
        <title>101 Dothideomycetes genomes: a test case for predicting lifestyles and emergence of pathogens.</title>
        <authorList>
            <person name="Haridas S."/>
            <person name="Albert R."/>
            <person name="Binder M."/>
            <person name="Bloem J."/>
            <person name="Labutti K."/>
            <person name="Salamov A."/>
            <person name="Andreopoulos B."/>
            <person name="Baker S."/>
            <person name="Barry K."/>
            <person name="Bills G."/>
            <person name="Bluhm B."/>
            <person name="Cannon C."/>
            <person name="Castanera R."/>
            <person name="Culley D."/>
            <person name="Daum C."/>
            <person name="Ezra D."/>
            <person name="Gonzalez J."/>
            <person name="Henrissat B."/>
            <person name="Kuo A."/>
            <person name="Liang C."/>
            <person name="Lipzen A."/>
            <person name="Lutzoni F."/>
            <person name="Magnuson J."/>
            <person name="Mondo S."/>
            <person name="Nolan M."/>
            <person name="Ohm R."/>
            <person name="Pangilinan J."/>
            <person name="Park H.-J."/>
            <person name="Ramirez L."/>
            <person name="Alfaro M."/>
            <person name="Sun H."/>
            <person name="Tritt A."/>
            <person name="Yoshinaga Y."/>
            <person name="Zwiers L.-H."/>
            <person name="Turgeon B."/>
            <person name="Goodwin S."/>
            <person name="Spatafora J."/>
            <person name="Crous P."/>
            <person name="Grigoriev I."/>
        </authorList>
    </citation>
    <scope>NUCLEOTIDE SEQUENCE</scope>
    <source>
        <strain evidence="10">CBS 130266</strain>
    </source>
</reference>
<evidence type="ECO:0000256" key="3">
    <source>
        <dbReference type="ARBA" id="ARBA00023125"/>
    </source>
</evidence>
<evidence type="ECO:0000313" key="11">
    <source>
        <dbReference type="Proteomes" id="UP000800235"/>
    </source>
</evidence>
<dbReference type="InterPro" id="IPR052287">
    <property type="entry name" value="NHEJ_factor"/>
</dbReference>
<comment type="caution">
    <text evidence="10">The sequence shown here is derived from an EMBL/GenBank/DDBJ whole genome shotgun (WGS) entry which is preliminary data.</text>
</comment>
<sequence>MTTTEWRSIGHNLYIKSAFSDASYDLWITDMYRSWHEHLNKKQIIHRANDNGLQIDLSDSNNLRIVLGHLQKSLQADDRINADTSQEEEYLVLAAEISLPKPLPVASWIFRPASCTPDEFREQVTGPLFDKIHKQEQSEIDLIQRLKDKDHVIERLLDQVAKVNVDISTIFPALAGHANARKGMSKDEAEALVPALAPFDSQAWQEEIRQGKFYRGHTGSKTVDTDHTEDEMDVEVVYPTFHGE</sequence>
<dbReference type="Pfam" id="PF09302">
    <property type="entry name" value="XLF"/>
    <property type="match status" value="1"/>
</dbReference>
<feature type="domain" description="XLF-like coiled-coil region" evidence="9">
    <location>
        <begin position="117"/>
        <end position="167"/>
    </location>
</feature>